<dbReference type="InterPro" id="IPR003616">
    <property type="entry name" value="Post-SET_dom"/>
</dbReference>
<dbReference type="Gene3D" id="2.170.270.10">
    <property type="entry name" value="SET domain"/>
    <property type="match status" value="1"/>
</dbReference>
<evidence type="ECO:0000259" key="10">
    <source>
        <dbReference type="PROSITE" id="PS50868"/>
    </source>
</evidence>
<evidence type="ECO:0000313" key="11">
    <source>
        <dbReference type="EMBL" id="QDA57719.1"/>
    </source>
</evidence>
<dbReference type="InterPro" id="IPR044570">
    <property type="entry name" value="Set1-like"/>
</dbReference>
<sequence>MVGAADPGEDATAFVREVLMPGGPWQQPRLEAGASAFRLRLDRSRIHRWGVYADQDIPARRRVIEYTGQRIGLREGFRRRLRPQLYLFRCSARRLIDGGIGGSGAQYINHGCEPNLAARFDHRRVFLLSLRPIAAGEELLFDYHLRGEIDPIPCRCGAALCRGFLNEPEPG</sequence>
<dbReference type="PANTHER" id="PTHR45814:SF2">
    <property type="entry name" value="HISTONE-LYSINE N-METHYLTRANSFERASE SETD1"/>
    <property type="match status" value="1"/>
</dbReference>
<keyword evidence="12" id="KW-1185">Reference proteome</keyword>
<evidence type="ECO:0000256" key="1">
    <source>
        <dbReference type="ARBA" id="ARBA00012182"/>
    </source>
</evidence>
<gene>
    <name evidence="11" type="ORF">FHQ07_10590</name>
</gene>
<organism evidence="11 12">
    <name type="scientific">Thermomonas aquatica</name>
    <dbReference type="NCBI Taxonomy" id="2202149"/>
    <lineage>
        <taxon>Bacteria</taxon>
        <taxon>Pseudomonadati</taxon>
        <taxon>Pseudomonadota</taxon>
        <taxon>Gammaproteobacteria</taxon>
        <taxon>Lysobacterales</taxon>
        <taxon>Lysobacteraceae</taxon>
        <taxon>Thermomonas</taxon>
    </lineage>
</organism>
<dbReference type="PROSITE" id="PS50868">
    <property type="entry name" value="POST_SET"/>
    <property type="match status" value="1"/>
</dbReference>
<keyword evidence="5" id="KW-0156">Chromatin regulator</keyword>
<dbReference type="RefSeq" id="WP_139716770.1">
    <property type="nucleotide sequence ID" value="NZ_CP040871.1"/>
</dbReference>
<evidence type="ECO:0000256" key="2">
    <source>
        <dbReference type="ARBA" id="ARBA00022603"/>
    </source>
</evidence>
<dbReference type="PANTHER" id="PTHR45814">
    <property type="entry name" value="HISTONE-LYSINE N-METHYLTRANSFERASE SETD1"/>
    <property type="match status" value="1"/>
</dbReference>
<dbReference type="InterPro" id="IPR046341">
    <property type="entry name" value="SET_dom_sf"/>
</dbReference>
<dbReference type="SUPFAM" id="SSF82199">
    <property type="entry name" value="SET domain"/>
    <property type="match status" value="1"/>
</dbReference>
<comment type="catalytic activity">
    <reaction evidence="7">
        <text>N(6)-methyl-L-lysyl(4)-[histone H3] + S-adenosyl-L-methionine = N(6),N(6)-dimethyl-L-lysyl(4)-[histone H3] + S-adenosyl-L-homocysteine + H(+)</text>
        <dbReference type="Rhea" id="RHEA:60268"/>
        <dbReference type="Rhea" id="RHEA-COMP:15540"/>
        <dbReference type="Rhea" id="RHEA-COMP:15543"/>
        <dbReference type="ChEBI" id="CHEBI:15378"/>
        <dbReference type="ChEBI" id="CHEBI:57856"/>
        <dbReference type="ChEBI" id="CHEBI:59789"/>
        <dbReference type="ChEBI" id="CHEBI:61929"/>
        <dbReference type="ChEBI" id="CHEBI:61976"/>
    </reaction>
</comment>
<dbReference type="GO" id="GO:0032259">
    <property type="term" value="P:methylation"/>
    <property type="evidence" value="ECO:0007669"/>
    <property type="project" value="UniProtKB-KW"/>
</dbReference>
<keyword evidence="3 11" id="KW-0808">Transferase</keyword>
<evidence type="ECO:0000256" key="7">
    <source>
        <dbReference type="ARBA" id="ARBA00047583"/>
    </source>
</evidence>
<comment type="catalytic activity">
    <reaction evidence="6">
        <text>L-lysyl(4)-[histone H3] + 3 S-adenosyl-L-methionine = N(6),N(6),N(6)-trimethyl-L-lysyl(4)-[histone H3] + 3 S-adenosyl-L-homocysteine + 3 H(+)</text>
        <dbReference type="Rhea" id="RHEA:60260"/>
        <dbReference type="Rhea" id="RHEA-COMP:15537"/>
        <dbReference type="Rhea" id="RHEA-COMP:15547"/>
        <dbReference type="ChEBI" id="CHEBI:15378"/>
        <dbReference type="ChEBI" id="CHEBI:29969"/>
        <dbReference type="ChEBI" id="CHEBI:57856"/>
        <dbReference type="ChEBI" id="CHEBI:59789"/>
        <dbReference type="ChEBI" id="CHEBI:61961"/>
        <dbReference type="EC" id="2.1.1.354"/>
    </reaction>
</comment>
<dbReference type="EMBL" id="CP040871">
    <property type="protein sequence ID" value="QDA57719.1"/>
    <property type="molecule type" value="Genomic_DNA"/>
</dbReference>
<protein>
    <recommendedName>
        <fullName evidence="1">[histone H3]-lysine(4) N-trimethyltransferase</fullName>
        <ecNumber evidence="1">2.1.1.354</ecNumber>
    </recommendedName>
</protein>
<dbReference type="GO" id="GO:0140999">
    <property type="term" value="F:histone H3K4 trimethyltransferase activity"/>
    <property type="evidence" value="ECO:0007669"/>
    <property type="project" value="UniProtKB-EC"/>
</dbReference>
<dbReference type="KEGG" id="thes:FHQ07_10590"/>
<evidence type="ECO:0000256" key="3">
    <source>
        <dbReference type="ARBA" id="ARBA00022679"/>
    </source>
</evidence>
<dbReference type="OrthoDB" id="9790349at2"/>
<feature type="domain" description="Post-SET" evidence="10">
    <location>
        <begin position="150"/>
        <end position="166"/>
    </location>
</feature>
<evidence type="ECO:0000256" key="5">
    <source>
        <dbReference type="ARBA" id="ARBA00022853"/>
    </source>
</evidence>
<dbReference type="Pfam" id="PF00856">
    <property type="entry name" value="SET"/>
    <property type="match status" value="1"/>
</dbReference>
<dbReference type="EC" id="2.1.1.354" evidence="1"/>
<dbReference type="PROSITE" id="PS50280">
    <property type="entry name" value="SET"/>
    <property type="match status" value="1"/>
</dbReference>
<feature type="domain" description="SET" evidence="9">
    <location>
        <begin position="37"/>
        <end position="144"/>
    </location>
</feature>
<dbReference type="AlphaFoldDB" id="A0A5B7ZSD9"/>
<evidence type="ECO:0000256" key="6">
    <source>
        <dbReference type="ARBA" id="ARBA00047571"/>
    </source>
</evidence>
<dbReference type="InterPro" id="IPR001214">
    <property type="entry name" value="SET_dom"/>
</dbReference>
<evidence type="ECO:0000256" key="8">
    <source>
        <dbReference type="ARBA" id="ARBA00049129"/>
    </source>
</evidence>
<dbReference type="SMART" id="SM00508">
    <property type="entry name" value="PostSET"/>
    <property type="match status" value="1"/>
</dbReference>
<name>A0A5B7ZSD9_9GAMM</name>
<keyword evidence="4" id="KW-0949">S-adenosyl-L-methionine</keyword>
<comment type="catalytic activity">
    <reaction evidence="8">
        <text>N(6),N(6)-dimethyl-L-lysyl(4)-[histone H3] + S-adenosyl-L-methionine = N(6),N(6),N(6)-trimethyl-L-lysyl(4)-[histone H3] + S-adenosyl-L-homocysteine + H(+)</text>
        <dbReference type="Rhea" id="RHEA:60272"/>
        <dbReference type="Rhea" id="RHEA-COMP:15537"/>
        <dbReference type="Rhea" id="RHEA-COMP:15540"/>
        <dbReference type="ChEBI" id="CHEBI:15378"/>
        <dbReference type="ChEBI" id="CHEBI:57856"/>
        <dbReference type="ChEBI" id="CHEBI:59789"/>
        <dbReference type="ChEBI" id="CHEBI:61961"/>
        <dbReference type="ChEBI" id="CHEBI:61976"/>
    </reaction>
</comment>
<accession>A0A5B7ZSD9</accession>
<reference evidence="11 12" key="1">
    <citation type="submission" date="2019-06" db="EMBL/GenBank/DDBJ databases">
        <title>Thermomonas aquatica sp. nov., isolated from an industrial wastewater treatment plant.</title>
        <authorList>
            <person name="Jeon J.H."/>
            <person name="Park D.-S."/>
        </authorList>
    </citation>
    <scope>NUCLEOTIDE SEQUENCE [LARGE SCALE GENOMIC DNA]</scope>
    <source>
        <strain evidence="11 12">SY21</strain>
    </source>
</reference>
<dbReference type="Proteomes" id="UP000308149">
    <property type="component" value="Chromosome"/>
</dbReference>
<evidence type="ECO:0000259" key="9">
    <source>
        <dbReference type="PROSITE" id="PS50280"/>
    </source>
</evidence>
<dbReference type="SMART" id="SM00317">
    <property type="entry name" value="SET"/>
    <property type="match status" value="1"/>
</dbReference>
<evidence type="ECO:0000256" key="4">
    <source>
        <dbReference type="ARBA" id="ARBA00022691"/>
    </source>
</evidence>
<proteinExistence type="predicted"/>
<keyword evidence="2 11" id="KW-0489">Methyltransferase</keyword>
<evidence type="ECO:0000313" key="12">
    <source>
        <dbReference type="Proteomes" id="UP000308149"/>
    </source>
</evidence>